<sequence>MQTDGRNERNHCQSAKTEKVNAEKNKTLKVTPQWSDTTMLAWNNELIKGTSLHYITSRSANASTSTSSTSMYTHRKVWQSVVSHKSCYPALLLLLLFINIAG</sequence>
<dbReference type="WBParaSite" id="BTMF_0000873401-mRNA-1">
    <property type="protein sequence ID" value="BTMF_0000873401-mRNA-1"/>
    <property type="gene ID" value="BTMF_0000873401"/>
</dbReference>
<reference evidence="4" key="1">
    <citation type="submission" date="2017-02" db="UniProtKB">
        <authorList>
            <consortium name="WormBaseParasite"/>
        </authorList>
    </citation>
    <scope>IDENTIFICATION</scope>
</reference>
<accession>A0A0R3QLZ9</accession>
<evidence type="ECO:0000313" key="4">
    <source>
        <dbReference type="WBParaSite" id="BTMF_0000873401-mRNA-1"/>
    </source>
</evidence>
<protein>
    <submittedName>
        <fullName evidence="2 4">Uncharacterized protein</fullName>
    </submittedName>
</protein>
<dbReference type="EMBL" id="UZAG01015706">
    <property type="protein sequence ID" value="VDO22674.1"/>
    <property type="molecule type" value="Genomic_DNA"/>
</dbReference>
<organism evidence="4">
    <name type="scientific">Brugia timori</name>
    <dbReference type="NCBI Taxonomy" id="42155"/>
    <lineage>
        <taxon>Eukaryota</taxon>
        <taxon>Metazoa</taxon>
        <taxon>Ecdysozoa</taxon>
        <taxon>Nematoda</taxon>
        <taxon>Chromadorea</taxon>
        <taxon>Rhabditida</taxon>
        <taxon>Spirurina</taxon>
        <taxon>Spiruromorpha</taxon>
        <taxon>Filarioidea</taxon>
        <taxon>Onchocercidae</taxon>
        <taxon>Brugia</taxon>
    </lineage>
</organism>
<proteinExistence type="predicted"/>
<dbReference type="AlphaFoldDB" id="A0A0R3QLZ9"/>
<feature type="region of interest" description="Disordered" evidence="1">
    <location>
        <begin position="1"/>
        <end position="24"/>
    </location>
</feature>
<reference evidence="2 3" key="2">
    <citation type="submission" date="2018-11" db="EMBL/GenBank/DDBJ databases">
        <authorList>
            <consortium name="Pathogen Informatics"/>
        </authorList>
    </citation>
    <scope>NUCLEOTIDE SEQUENCE [LARGE SCALE GENOMIC DNA]</scope>
</reference>
<keyword evidence="3" id="KW-1185">Reference proteome</keyword>
<evidence type="ECO:0000313" key="3">
    <source>
        <dbReference type="Proteomes" id="UP000280834"/>
    </source>
</evidence>
<name>A0A0R3QLZ9_9BILA</name>
<dbReference type="Proteomes" id="UP000280834">
    <property type="component" value="Unassembled WGS sequence"/>
</dbReference>
<evidence type="ECO:0000313" key="2">
    <source>
        <dbReference type="EMBL" id="VDO22674.1"/>
    </source>
</evidence>
<gene>
    <name evidence="2" type="ORF">BTMF_LOCUS6785</name>
</gene>
<evidence type="ECO:0000256" key="1">
    <source>
        <dbReference type="SAM" id="MobiDB-lite"/>
    </source>
</evidence>